<dbReference type="EC" id="2.4.99.28" evidence="19"/>
<dbReference type="GO" id="GO:0009252">
    <property type="term" value="P:peptidoglycan biosynthetic process"/>
    <property type="evidence" value="ECO:0007669"/>
    <property type="project" value="UniProtKB-KW"/>
</dbReference>
<evidence type="ECO:0000256" key="10">
    <source>
        <dbReference type="ARBA" id="ARBA00022989"/>
    </source>
</evidence>
<comment type="function">
    <text evidence="21">Peptidoglycan polymerase that is essential for cell division.</text>
</comment>
<gene>
    <name evidence="23" type="primary">ftsW</name>
    <name evidence="23" type="ORF">FN924_07675</name>
</gene>
<evidence type="ECO:0000256" key="16">
    <source>
        <dbReference type="ARBA" id="ARBA00038053"/>
    </source>
</evidence>
<comment type="subcellular location">
    <subcellularLocation>
        <location evidence="1">Cell membrane</location>
        <topology evidence="1">Multi-pass membrane protein</topology>
    </subcellularLocation>
</comment>
<dbReference type="GO" id="GO:0051301">
    <property type="term" value="P:cell division"/>
    <property type="evidence" value="ECO:0007669"/>
    <property type="project" value="UniProtKB-KW"/>
</dbReference>
<dbReference type="GO" id="GO:0015648">
    <property type="term" value="F:lipid-linked peptidoglycan transporter activity"/>
    <property type="evidence" value="ECO:0007669"/>
    <property type="project" value="TreeGrafter"/>
</dbReference>
<dbReference type="Pfam" id="PF01098">
    <property type="entry name" value="FTSW_RODA_SPOVE"/>
    <property type="match status" value="1"/>
</dbReference>
<feature type="transmembrane region" description="Helical" evidence="22">
    <location>
        <begin position="165"/>
        <end position="182"/>
    </location>
</feature>
<feature type="transmembrane region" description="Helical" evidence="22">
    <location>
        <begin position="307"/>
        <end position="331"/>
    </location>
</feature>
<dbReference type="GO" id="GO:0005886">
    <property type="term" value="C:plasma membrane"/>
    <property type="evidence" value="ECO:0007669"/>
    <property type="project" value="UniProtKB-SubCell"/>
</dbReference>
<evidence type="ECO:0000256" key="7">
    <source>
        <dbReference type="ARBA" id="ARBA00022692"/>
    </source>
</evidence>
<keyword evidence="13" id="KW-0961">Cell wall biogenesis/degradation</keyword>
<evidence type="ECO:0000256" key="19">
    <source>
        <dbReference type="ARBA" id="ARBA00044770"/>
    </source>
</evidence>
<keyword evidence="6" id="KW-0808">Transferase</keyword>
<keyword evidence="9" id="KW-0573">Peptidoglycan synthesis</keyword>
<evidence type="ECO:0000256" key="21">
    <source>
        <dbReference type="ARBA" id="ARBA00049966"/>
    </source>
</evidence>
<feature type="transmembrane region" description="Helical" evidence="22">
    <location>
        <begin position="12"/>
        <end position="39"/>
    </location>
</feature>
<dbReference type="InterPro" id="IPR018365">
    <property type="entry name" value="Cell_cycle_FtsW-rel_CS"/>
</dbReference>
<dbReference type="PROSITE" id="PS00428">
    <property type="entry name" value="FTSW_RODA_SPOVE"/>
    <property type="match status" value="1"/>
</dbReference>
<evidence type="ECO:0000256" key="9">
    <source>
        <dbReference type="ARBA" id="ARBA00022984"/>
    </source>
</evidence>
<dbReference type="GO" id="GO:0008955">
    <property type="term" value="F:peptidoglycan glycosyltransferase activity"/>
    <property type="evidence" value="ECO:0007669"/>
    <property type="project" value="UniProtKB-EC"/>
</dbReference>
<keyword evidence="11 22" id="KW-0472">Membrane</keyword>
<keyword evidence="3" id="KW-1003">Cell membrane</keyword>
<dbReference type="PANTHER" id="PTHR30474">
    <property type="entry name" value="CELL CYCLE PROTEIN"/>
    <property type="match status" value="1"/>
</dbReference>
<evidence type="ECO:0000256" key="5">
    <source>
        <dbReference type="ARBA" id="ARBA00022676"/>
    </source>
</evidence>
<feature type="transmembrane region" description="Helical" evidence="22">
    <location>
        <begin position="142"/>
        <end position="159"/>
    </location>
</feature>
<feature type="transmembrane region" description="Helical" evidence="22">
    <location>
        <begin position="76"/>
        <end position="94"/>
    </location>
</feature>
<comment type="similarity">
    <text evidence="16">Belongs to the SEDS family. FtsW subfamily.</text>
</comment>
<keyword evidence="8" id="KW-0133">Cell shape</keyword>
<dbReference type="EMBL" id="CP041666">
    <property type="protein sequence ID" value="QDP40053.1"/>
    <property type="molecule type" value="Genomic_DNA"/>
</dbReference>
<evidence type="ECO:0000256" key="17">
    <source>
        <dbReference type="ARBA" id="ARBA00041185"/>
    </source>
</evidence>
<dbReference type="GO" id="GO:0032153">
    <property type="term" value="C:cell division site"/>
    <property type="evidence" value="ECO:0007669"/>
    <property type="project" value="TreeGrafter"/>
</dbReference>
<dbReference type="Proteomes" id="UP000315215">
    <property type="component" value="Chromosome"/>
</dbReference>
<accession>A0A516KF85</accession>
<evidence type="ECO:0000256" key="18">
    <source>
        <dbReference type="ARBA" id="ARBA00041418"/>
    </source>
</evidence>
<feature type="transmembrane region" description="Helical" evidence="22">
    <location>
        <begin position="189"/>
        <end position="207"/>
    </location>
</feature>
<dbReference type="InterPro" id="IPR013437">
    <property type="entry name" value="FtsW"/>
</dbReference>
<reference evidence="23 24" key="1">
    <citation type="submission" date="2019-07" db="EMBL/GenBank/DDBJ databases">
        <authorList>
            <person name="Li J."/>
        </authorList>
    </citation>
    <scope>NUCLEOTIDE SEQUENCE [LARGE SCALE GENOMIC DNA]</scope>
    <source>
        <strain evidence="23 24">TKL69</strain>
    </source>
</reference>
<dbReference type="PANTHER" id="PTHR30474:SF2">
    <property type="entry name" value="PEPTIDOGLYCAN GLYCOSYLTRANSFERASE FTSW-RELATED"/>
    <property type="match status" value="1"/>
</dbReference>
<evidence type="ECO:0000256" key="13">
    <source>
        <dbReference type="ARBA" id="ARBA00023316"/>
    </source>
</evidence>
<evidence type="ECO:0000256" key="12">
    <source>
        <dbReference type="ARBA" id="ARBA00023306"/>
    </source>
</evidence>
<protein>
    <recommendedName>
        <fullName evidence="17">Probable peptidoglycan glycosyltransferase FtsW</fullName>
        <ecNumber evidence="19">2.4.99.28</ecNumber>
    </recommendedName>
    <alternativeName>
        <fullName evidence="18">Cell division protein FtsW</fullName>
    </alternativeName>
    <alternativeName>
        <fullName evidence="15">Cell wall polymerase</fullName>
    </alternativeName>
    <alternativeName>
        <fullName evidence="14">Peptidoglycan polymerase</fullName>
    </alternativeName>
</protein>
<organism evidence="23 24">
    <name type="scientific">Radiobacillus deserti</name>
    <dbReference type="NCBI Taxonomy" id="2594883"/>
    <lineage>
        <taxon>Bacteria</taxon>
        <taxon>Bacillati</taxon>
        <taxon>Bacillota</taxon>
        <taxon>Bacilli</taxon>
        <taxon>Bacillales</taxon>
        <taxon>Bacillaceae</taxon>
        <taxon>Radiobacillus</taxon>
    </lineage>
</organism>
<sequence length="399" mass="43718">MKHRWKDFDFTLIITPLILTAFGVVMIYSASMVVAVIKYDVPSNHFMLKQLQWFLIGLIPFTIMSFFNYKHLQKLMKSMVLGIILLLVAVLVFGEDVNNSQSWLSIGPFQFQPSEFAKLGIILYLASVYSKKQDYISDFSKGVLPPLIMTGIILGLILLQPDIGTASIVFLIACSVIFSSGIRFKHLSILIATGVGFLALAATQMVTKERIARFTGAYLPFETPKTDGYHLIQSYVAIGTGGITGEGLGQGVQKLGYLQEPHTDFIMAVIAEELGFIGVIIVIGLLATIVLRGIYIARLCDDSFGSLVAIGISSWIGIQTFINLGAISGILPITGVPLPFISSGGSSLLTLMIAMGILNNIAKKVRAKEILVSKDVEKPFDDPRVFNKEAARQRRSLHH</sequence>
<keyword evidence="5" id="KW-0328">Glycosyltransferase</keyword>
<keyword evidence="7 22" id="KW-0812">Transmembrane</keyword>
<keyword evidence="4" id="KW-0132">Cell division</keyword>
<evidence type="ECO:0000256" key="15">
    <source>
        <dbReference type="ARBA" id="ARBA00033270"/>
    </source>
</evidence>
<keyword evidence="10 22" id="KW-1133">Transmembrane helix</keyword>
<evidence type="ECO:0000256" key="6">
    <source>
        <dbReference type="ARBA" id="ARBA00022679"/>
    </source>
</evidence>
<evidence type="ECO:0000256" key="8">
    <source>
        <dbReference type="ARBA" id="ARBA00022960"/>
    </source>
</evidence>
<evidence type="ECO:0000256" key="14">
    <source>
        <dbReference type="ARBA" id="ARBA00032370"/>
    </source>
</evidence>
<keyword evidence="24" id="KW-1185">Reference proteome</keyword>
<evidence type="ECO:0000256" key="20">
    <source>
        <dbReference type="ARBA" id="ARBA00049902"/>
    </source>
</evidence>
<dbReference type="KEGG" id="aqt:FN924_07675"/>
<feature type="transmembrane region" description="Helical" evidence="22">
    <location>
        <begin position="337"/>
        <end position="358"/>
    </location>
</feature>
<dbReference type="GO" id="GO:0008360">
    <property type="term" value="P:regulation of cell shape"/>
    <property type="evidence" value="ECO:0007669"/>
    <property type="project" value="UniProtKB-KW"/>
</dbReference>
<feature type="transmembrane region" description="Helical" evidence="22">
    <location>
        <begin position="114"/>
        <end position="130"/>
    </location>
</feature>
<comment type="pathway">
    <text evidence="2">Cell wall biogenesis; peptidoglycan biosynthesis.</text>
</comment>
<evidence type="ECO:0000313" key="23">
    <source>
        <dbReference type="EMBL" id="QDP40053.1"/>
    </source>
</evidence>
<evidence type="ECO:0000313" key="24">
    <source>
        <dbReference type="Proteomes" id="UP000315215"/>
    </source>
</evidence>
<dbReference type="NCBIfam" id="TIGR02614">
    <property type="entry name" value="ftsW"/>
    <property type="match status" value="1"/>
</dbReference>
<feature type="transmembrane region" description="Helical" evidence="22">
    <location>
        <begin position="51"/>
        <end position="69"/>
    </location>
</feature>
<proteinExistence type="inferred from homology"/>
<evidence type="ECO:0000256" key="2">
    <source>
        <dbReference type="ARBA" id="ARBA00004752"/>
    </source>
</evidence>
<evidence type="ECO:0000256" key="3">
    <source>
        <dbReference type="ARBA" id="ARBA00022475"/>
    </source>
</evidence>
<evidence type="ECO:0000256" key="4">
    <source>
        <dbReference type="ARBA" id="ARBA00022618"/>
    </source>
</evidence>
<keyword evidence="12" id="KW-0131">Cell cycle</keyword>
<evidence type="ECO:0000256" key="22">
    <source>
        <dbReference type="SAM" id="Phobius"/>
    </source>
</evidence>
<dbReference type="AlphaFoldDB" id="A0A516KF85"/>
<dbReference type="OrthoDB" id="9768187at2"/>
<dbReference type="RefSeq" id="WP_143893255.1">
    <property type="nucleotide sequence ID" value="NZ_CP041666.1"/>
</dbReference>
<dbReference type="InterPro" id="IPR001182">
    <property type="entry name" value="FtsW/RodA"/>
</dbReference>
<name>A0A516KF85_9BACI</name>
<dbReference type="GO" id="GO:0071555">
    <property type="term" value="P:cell wall organization"/>
    <property type="evidence" value="ECO:0007669"/>
    <property type="project" value="UniProtKB-KW"/>
</dbReference>
<evidence type="ECO:0000256" key="1">
    <source>
        <dbReference type="ARBA" id="ARBA00004651"/>
    </source>
</evidence>
<comment type="catalytic activity">
    <reaction evidence="20">
        <text>[GlcNAc-(1-&gt;4)-Mur2Ac(oyl-L-Ala-gamma-D-Glu-L-Lys-D-Ala-D-Ala)](n)-di-trans,octa-cis-undecaprenyl diphosphate + beta-D-GlcNAc-(1-&gt;4)-Mur2Ac(oyl-L-Ala-gamma-D-Glu-L-Lys-D-Ala-D-Ala)-di-trans,octa-cis-undecaprenyl diphosphate = [GlcNAc-(1-&gt;4)-Mur2Ac(oyl-L-Ala-gamma-D-Glu-L-Lys-D-Ala-D-Ala)](n+1)-di-trans,octa-cis-undecaprenyl diphosphate + di-trans,octa-cis-undecaprenyl diphosphate + H(+)</text>
        <dbReference type="Rhea" id="RHEA:23708"/>
        <dbReference type="Rhea" id="RHEA-COMP:9602"/>
        <dbReference type="Rhea" id="RHEA-COMP:9603"/>
        <dbReference type="ChEBI" id="CHEBI:15378"/>
        <dbReference type="ChEBI" id="CHEBI:58405"/>
        <dbReference type="ChEBI" id="CHEBI:60033"/>
        <dbReference type="ChEBI" id="CHEBI:78435"/>
        <dbReference type="EC" id="2.4.99.28"/>
    </reaction>
</comment>
<feature type="transmembrane region" description="Helical" evidence="22">
    <location>
        <begin position="274"/>
        <end position="295"/>
    </location>
</feature>
<evidence type="ECO:0000256" key="11">
    <source>
        <dbReference type="ARBA" id="ARBA00023136"/>
    </source>
</evidence>